<reference evidence="2 3" key="1">
    <citation type="journal article" date="2020" name="Phytopathology">
        <title>A high-quality genome resource of Botrytis fragariae, a new and rapidly spreading fungal pathogen causing strawberry gray mold in the U.S.A.</title>
        <authorList>
            <person name="Wu Y."/>
            <person name="Saski C.A."/>
            <person name="Schnabel G."/>
            <person name="Xiao S."/>
            <person name="Hu M."/>
        </authorList>
    </citation>
    <scope>NUCLEOTIDE SEQUENCE [LARGE SCALE GENOMIC DNA]</scope>
    <source>
        <strain evidence="2 3">BVB16</strain>
    </source>
</reference>
<organism evidence="2 3">
    <name type="scientific">Botrytis fragariae</name>
    <dbReference type="NCBI Taxonomy" id="1964551"/>
    <lineage>
        <taxon>Eukaryota</taxon>
        <taxon>Fungi</taxon>
        <taxon>Dikarya</taxon>
        <taxon>Ascomycota</taxon>
        <taxon>Pezizomycotina</taxon>
        <taxon>Leotiomycetes</taxon>
        <taxon>Helotiales</taxon>
        <taxon>Sclerotiniaceae</taxon>
        <taxon>Botrytis</taxon>
    </lineage>
</organism>
<keyword evidence="1" id="KW-0472">Membrane</keyword>
<feature type="transmembrane region" description="Helical" evidence="1">
    <location>
        <begin position="76"/>
        <end position="98"/>
    </location>
</feature>
<dbReference type="RefSeq" id="XP_037187066.1">
    <property type="nucleotide sequence ID" value="XM_037337686.1"/>
</dbReference>
<gene>
    <name evidence="2" type="ORF">Bfra_007313</name>
</gene>
<feature type="transmembrane region" description="Helical" evidence="1">
    <location>
        <begin position="12"/>
        <end position="36"/>
    </location>
</feature>
<keyword evidence="3" id="KW-1185">Reference proteome</keyword>
<dbReference type="AlphaFoldDB" id="A0A8H6AIA3"/>
<dbReference type="GeneID" id="59261378"/>
<sequence>MVVFEEAYGFKSGLVGLTYFSLGVDSMVGLVFFGYLSDHMMKNSTAEVNALAAEACQEPPVIVPILSTTLVGVSNIFVYMCINLHLVGTFIIFAASALSANPIFRSVRGAVLSLCGR</sequence>
<evidence type="ECO:0000313" key="2">
    <source>
        <dbReference type="EMBL" id="KAF5868117.1"/>
    </source>
</evidence>
<evidence type="ECO:0000313" key="3">
    <source>
        <dbReference type="Proteomes" id="UP000531561"/>
    </source>
</evidence>
<dbReference type="Proteomes" id="UP000531561">
    <property type="component" value="Unassembled WGS sequence"/>
</dbReference>
<dbReference type="EMBL" id="JABFCT010000026">
    <property type="protein sequence ID" value="KAF5868117.1"/>
    <property type="molecule type" value="Genomic_DNA"/>
</dbReference>
<comment type="caution">
    <text evidence="2">The sequence shown here is derived from an EMBL/GenBank/DDBJ whole genome shotgun (WGS) entry which is preliminary data.</text>
</comment>
<dbReference type="OrthoDB" id="5296287at2759"/>
<accession>A0A8H6AIA3</accession>
<name>A0A8H6AIA3_9HELO</name>
<keyword evidence="1" id="KW-1133">Transmembrane helix</keyword>
<keyword evidence="1" id="KW-0812">Transmembrane</keyword>
<evidence type="ECO:0000256" key="1">
    <source>
        <dbReference type="SAM" id="Phobius"/>
    </source>
</evidence>
<protein>
    <submittedName>
        <fullName evidence="2">Putative bicyclomycin resistance protein</fullName>
    </submittedName>
</protein>
<proteinExistence type="predicted"/>